<reference evidence="4 5" key="1">
    <citation type="submission" date="2017-10" db="EMBL/GenBank/DDBJ databases">
        <title>Nyctiphanis sp. nov., isolated from the stomach of the euphausiid Nyctiphanes simplex (Hansen, 1911) in the Gulf of California.</title>
        <authorList>
            <person name="Gomez-Gil B."/>
            <person name="Aguilar-Mendez M."/>
            <person name="Lopez-Cortes A."/>
            <person name="Gomez-Gutierrez J."/>
            <person name="Roque A."/>
            <person name="Lang E."/>
            <person name="Gonzalez-Castillo A."/>
        </authorList>
    </citation>
    <scope>NUCLEOTIDE SEQUENCE [LARGE SCALE GENOMIC DNA]</scope>
    <source>
        <strain evidence="4 5">CAIM 600</strain>
    </source>
</reference>
<dbReference type="Proteomes" id="UP000290287">
    <property type="component" value="Unassembled WGS sequence"/>
</dbReference>
<gene>
    <name evidence="4" type="ORF">CS022_22845</name>
</gene>
<evidence type="ECO:0000256" key="2">
    <source>
        <dbReference type="ARBA" id="ARBA00022801"/>
    </source>
</evidence>
<protein>
    <submittedName>
        <fullName evidence="4">DNA mismatch repair protein MutT</fullName>
    </submittedName>
</protein>
<dbReference type="AlphaFoldDB" id="A0A4Q0YJQ6"/>
<accession>A0A4Q0YJQ6</accession>
<dbReference type="Pfam" id="PF00293">
    <property type="entry name" value="NUDIX"/>
    <property type="match status" value="1"/>
</dbReference>
<evidence type="ECO:0000259" key="3">
    <source>
        <dbReference type="PROSITE" id="PS51462"/>
    </source>
</evidence>
<dbReference type="SUPFAM" id="SSF55811">
    <property type="entry name" value="Nudix"/>
    <property type="match status" value="1"/>
</dbReference>
<keyword evidence="2" id="KW-0378">Hydrolase</keyword>
<dbReference type="InterPro" id="IPR020084">
    <property type="entry name" value="NUDIX_hydrolase_CS"/>
</dbReference>
<organism evidence="4 5">
    <name type="scientific">Veronia nyctiphanis</name>
    <dbReference type="NCBI Taxonomy" id="1278244"/>
    <lineage>
        <taxon>Bacteria</taxon>
        <taxon>Pseudomonadati</taxon>
        <taxon>Pseudomonadota</taxon>
        <taxon>Gammaproteobacteria</taxon>
        <taxon>Vibrionales</taxon>
        <taxon>Vibrionaceae</taxon>
        <taxon>Veronia</taxon>
    </lineage>
</organism>
<dbReference type="InterPro" id="IPR015797">
    <property type="entry name" value="NUDIX_hydrolase-like_dom_sf"/>
</dbReference>
<comment type="caution">
    <text evidence="4">The sequence shown here is derived from an EMBL/GenBank/DDBJ whole genome shotgun (WGS) entry which is preliminary data.</text>
</comment>
<dbReference type="OrthoDB" id="9804442at2"/>
<sequence>MRIDQTLLEQRKIKVCPVVTRTTDEGREILVFRHPLAGIQLVKGTLEKEEELADAAKRELFEESGLELQSQPTFLQCWHSEHDNQVWYFFDCNIEVAAERWAHFTQDGGGHHFQFFWHPMQSPPSKDWHPVFQRALKELRNWFSVE</sequence>
<comment type="cofactor">
    <cofactor evidence="1">
        <name>Mg(2+)</name>
        <dbReference type="ChEBI" id="CHEBI:18420"/>
    </cofactor>
</comment>
<dbReference type="Gene3D" id="3.90.79.10">
    <property type="entry name" value="Nucleoside Triphosphate Pyrophosphohydrolase"/>
    <property type="match status" value="1"/>
</dbReference>
<dbReference type="EMBL" id="PEIB01000046">
    <property type="protein sequence ID" value="RXJ70625.1"/>
    <property type="molecule type" value="Genomic_DNA"/>
</dbReference>
<proteinExistence type="predicted"/>
<dbReference type="CDD" id="cd04663">
    <property type="entry name" value="NUDIX_Hydrolase"/>
    <property type="match status" value="1"/>
</dbReference>
<dbReference type="GO" id="GO:0016787">
    <property type="term" value="F:hydrolase activity"/>
    <property type="evidence" value="ECO:0007669"/>
    <property type="project" value="UniProtKB-KW"/>
</dbReference>
<name>A0A4Q0YJQ6_9GAMM</name>
<evidence type="ECO:0000313" key="4">
    <source>
        <dbReference type="EMBL" id="RXJ70625.1"/>
    </source>
</evidence>
<dbReference type="InterPro" id="IPR000086">
    <property type="entry name" value="NUDIX_hydrolase_dom"/>
</dbReference>
<dbReference type="PROSITE" id="PS51462">
    <property type="entry name" value="NUDIX"/>
    <property type="match status" value="1"/>
</dbReference>
<feature type="domain" description="Nudix hydrolase" evidence="3">
    <location>
        <begin position="9"/>
        <end position="140"/>
    </location>
</feature>
<dbReference type="PROSITE" id="PS00893">
    <property type="entry name" value="NUDIX_BOX"/>
    <property type="match status" value="1"/>
</dbReference>
<keyword evidence="5" id="KW-1185">Reference proteome</keyword>
<evidence type="ECO:0000313" key="5">
    <source>
        <dbReference type="Proteomes" id="UP000290287"/>
    </source>
</evidence>
<evidence type="ECO:0000256" key="1">
    <source>
        <dbReference type="ARBA" id="ARBA00001946"/>
    </source>
</evidence>